<accession>A0A8J3W265</accession>
<proteinExistence type="predicted"/>
<protein>
    <recommendedName>
        <fullName evidence="4">Bacterial transcriptional activator domain-containing protein</fullName>
    </recommendedName>
</protein>
<dbReference type="InterPro" id="IPR051677">
    <property type="entry name" value="AfsR-DnrI-RedD_regulator"/>
</dbReference>
<dbReference type="InterPro" id="IPR036388">
    <property type="entry name" value="WH-like_DNA-bd_sf"/>
</dbReference>
<gene>
    <name evidence="2" type="ORF">Mth01_57400</name>
</gene>
<sequence>MRASRPDELVPALVMVGRLIGRDPSYLESFMGHALSFGIGAMVLGDRLAGVRCEVETDFRAVTDGDLDSVDLFHLPRQEAIAFLRRIAIQHGYEEPATESAEEPADAPEIEAPKVEAAEVEVPGVENASNTARVRLLLLGEVRIEVDGDSIDIPTAKGLEMFVFLAVHPARQTREEICATFWPDVEQPQAGYRFHAALSDLRKRLWAVTGSTRKLTSFIEAENGTYWITRERVWIDLWEFRSALADARKATDSETKAAALDRAAEMRHACAPSTSTPTSPASISNRLPRRKRP</sequence>
<organism evidence="2 3">
    <name type="scientific">Sphaerimonospora thailandensis</name>
    <dbReference type="NCBI Taxonomy" id="795644"/>
    <lineage>
        <taxon>Bacteria</taxon>
        <taxon>Bacillati</taxon>
        <taxon>Actinomycetota</taxon>
        <taxon>Actinomycetes</taxon>
        <taxon>Streptosporangiales</taxon>
        <taxon>Streptosporangiaceae</taxon>
        <taxon>Sphaerimonospora</taxon>
    </lineage>
</organism>
<evidence type="ECO:0000313" key="2">
    <source>
        <dbReference type="EMBL" id="GIH73487.1"/>
    </source>
</evidence>
<feature type="compositionally biased region" description="Low complexity" evidence="1">
    <location>
        <begin position="269"/>
        <end position="284"/>
    </location>
</feature>
<dbReference type="PANTHER" id="PTHR35807:SF2">
    <property type="entry name" value="TRANSCRIPTIONAL ACTIVATOR DOMAIN"/>
    <property type="match status" value="1"/>
</dbReference>
<evidence type="ECO:0008006" key="4">
    <source>
        <dbReference type="Google" id="ProtNLM"/>
    </source>
</evidence>
<dbReference type="PANTHER" id="PTHR35807">
    <property type="entry name" value="TRANSCRIPTIONAL REGULATOR REDD-RELATED"/>
    <property type="match status" value="1"/>
</dbReference>
<dbReference type="EMBL" id="BOOG01000098">
    <property type="protein sequence ID" value="GIH73487.1"/>
    <property type="molecule type" value="Genomic_DNA"/>
</dbReference>
<feature type="region of interest" description="Disordered" evidence="1">
    <location>
        <begin position="266"/>
        <end position="293"/>
    </location>
</feature>
<dbReference type="AlphaFoldDB" id="A0A8J3W265"/>
<dbReference type="Gene3D" id="1.10.10.10">
    <property type="entry name" value="Winged helix-like DNA-binding domain superfamily/Winged helix DNA-binding domain"/>
    <property type="match status" value="1"/>
</dbReference>
<evidence type="ECO:0000313" key="3">
    <source>
        <dbReference type="Proteomes" id="UP000610966"/>
    </source>
</evidence>
<keyword evidence="3" id="KW-1185">Reference proteome</keyword>
<reference evidence="2" key="1">
    <citation type="submission" date="2021-01" db="EMBL/GenBank/DDBJ databases">
        <title>Whole genome shotgun sequence of Sphaerimonospora thailandensis NBRC 107569.</title>
        <authorList>
            <person name="Komaki H."/>
            <person name="Tamura T."/>
        </authorList>
    </citation>
    <scope>NUCLEOTIDE SEQUENCE</scope>
    <source>
        <strain evidence="2">NBRC 107569</strain>
    </source>
</reference>
<comment type="caution">
    <text evidence="2">The sequence shown here is derived from an EMBL/GenBank/DDBJ whole genome shotgun (WGS) entry which is preliminary data.</text>
</comment>
<name>A0A8J3W265_9ACTN</name>
<evidence type="ECO:0000256" key="1">
    <source>
        <dbReference type="SAM" id="MobiDB-lite"/>
    </source>
</evidence>
<dbReference type="Proteomes" id="UP000610966">
    <property type="component" value="Unassembled WGS sequence"/>
</dbReference>